<accession>A0A3P6BLE2</accession>
<dbReference type="EMBL" id="LS974624">
    <property type="protein sequence ID" value="CAG7897125.1"/>
    <property type="molecule type" value="Genomic_DNA"/>
</dbReference>
<dbReference type="PANTHER" id="PTHR33116">
    <property type="entry name" value="REVERSE TRANSCRIPTASE ZINC-BINDING DOMAIN-CONTAINING PROTEIN-RELATED-RELATED"/>
    <property type="match status" value="1"/>
</dbReference>
<evidence type="ECO:0000313" key="2">
    <source>
        <dbReference type="EMBL" id="VDD03266.1"/>
    </source>
</evidence>
<dbReference type="PANTHER" id="PTHR33116:SF78">
    <property type="entry name" value="OS12G0587133 PROTEIN"/>
    <property type="match status" value="1"/>
</dbReference>
<reference evidence="2" key="1">
    <citation type="submission" date="2018-11" db="EMBL/GenBank/DDBJ databases">
        <authorList>
            <consortium name="Genoscope - CEA"/>
            <person name="William W."/>
        </authorList>
    </citation>
    <scope>NUCLEOTIDE SEQUENCE</scope>
</reference>
<sequence>MCSAFLWSGSPTQTHKAKVSWADVCYPKEEGGLGVRRLRDTSKVYALRLIWRLFTQSTSLWVCWIKHYLLRQNSFWDVRDDSQGSWMWRKLLKLRDLAYEF</sequence>
<dbReference type="AlphaFoldDB" id="A0A3P6BLE2"/>
<protein>
    <recommendedName>
        <fullName evidence="3">Reverse transcriptase zinc-binding domain-containing protein</fullName>
    </recommendedName>
</protein>
<dbReference type="EMBL" id="LR031575">
    <property type="protein sequence ID" value="VDD03266.1"/>
    <property type="molecule type" value="Genomic_DNA"/>
</dbReference>
<evidence type="ECO:0008006" key="3">
    <source>
        <dbReference type="Google" id="ProtNLM"/>
    </source>
</evidence>
<gene>
    <name evidence="2" type="ORF">BRAA08T32743Z</name>
    <name evidence="1" type="ORF">BRAPAZ1V2_A08P07910.2</name>
</gene>
<feature type="non-terminal residue" evidence="2">
    <location>
        <position position="101"/>
    </location>
</feature>
<organism evidence="2">
    <name type="scientific">Brassica campestris</name>
    <name type="common">Field mustard</name>
    <dbReference type="NCBI Taxonomy" id="3711"/>
    <lineage>
        <taxon>Eukaryota</taxon>
        <taxon>Viridiplantae</taxon>
        <taxon>Streptophyta</taxon>
        <taxon>Embryophyta</taxon>
        <taxon>Tracheophyta</taxon>
        <taxon>Spermatophyta</taxon>
        <taxon>Magnoliopsida</taxon>
        <taxon>eudicotyledons</taxon>
        <taxon>Gunneridae</taxon>
        <taxon>Pentapetalae</taxon>
        <taxon>rosids</taxon>
        <taxon>malvids</taxon>
        <taxon>Brassicales</taxon>
        <taxon>Brassicaceae</taxon>
        <taxon>Brassiceae</taxon>
        <taxon>Brassica</taxon>
    </lineage>
</organism>
<name>A0A3P6BLE2_BRACM</name>
<proteinExistence type="predicted"/>
<dbReference type="Proteomes" id="UP000694005">
    <property type="component" value="Chromosome A08"/>
</dbReference>
<dbReference type="Gramene" id="A08p07910.2_BraZ1">
    <property type="protein sequence ID" value="A08p07910.2_BraZ1.CDS.1"/>
    <property type="gene ID" value="A08g07910.2_BraZ1"/>
</dbReference>
<evidence type="ECO:0000313" key="1">
    <source>
        <dbReference type="EMBL" id="CAG7897125.1"/>
    </source>
</evidence>